<dbReference type="SUPFAM" id="SSF54197">
    <property type="entry name" value="HIT-like"/>
    <property type="match status" value="1"/>
</dbReference>
<dbReference type="PROSITE" id="PS51084">
    <property type="entry name" value="HIT_2"/>
    <property type="match status" value="1"/>
</dbReference>
<dbReference type="Gene3D" id="3.30.428.10">
    <property type="entry name" value="HIT-like"/>
    <property type="match status" value="1"/>
</dbReference>
<evidence type="ECO:0000256" key="1">
    <source>
        <dbReference type="ARBA" id="ARBA00022741"/>
    </source>
</evidence>
<comment type="caution">
    <text evidence="7">Lacks conserved residue(s) required for the propagation of feature annotation.</text>
</comment>
<protein>
    <recommendedName>
        <fullName evidence="5">Adenosine 5'-monophosphoramidase HINT3</fullName>
    </recommendedName>
    <alternativeName>
        <fullName evidence="6">Histidine triad nucleotide-binding protein 3</fullName>
    </alternativeName>
</protein>
<keyword evidence="1" id="KW-0547">Nucleotide-binding</keyword>
<name>A0AAV6GUJ8_9TELE</name>
<dbReference type="AlphaFoldDB" id="A0AAV6GUJ8"/>
<comment type="caution">
    <text evidence="9">The sequence shown here is derived from an EMBL/GenBank/DDBJ whole genome shotgun (WGS) entry which is preliminary data.</text>
</comment>
<dbReference type="GO" id="GO:0000166">
    <property type="term" value="F:nucleotide binding"/>
    <property type="evidence" value="ECO:0007669"/>
    <property type="project" value="UniProtKB-KW"/>
</dbReference>
<feature type="domain" description="HIT" evidence="8">
    <location>
        <begin position="21"/>
        <end position="72"/>
    </location>
</feature>
<dbReference type="InterPro" id="IPR036265">
    <property type="entry name" value="HIT-like_sf"/>
</dbReference>
<dbReference type="PANTHER" id="PTHR12486">
    <property type="entry name" value="APRATAXIN-RELATED"/>
    <property type="match status" value="1"/>
</dbReference>
<proteinExistence type="inferred from homology"/>
<sequence>MTDQESNGDPKETFSNGDTCIFCRIASNNTDTEIVHCNDELVCFRDVKPGAPHHYLVIPREHVGNCKSLRKEHIQLESGELEGRKRVCGRVRVGWDAEERGVGWDAEERSRLGC</sequence>
<evidence type="ECO:0000256" key="4">
    <source>
        <dbReference type="ARBA" id="ARBA00025764"/>
    </source>
</evidence>
<gene>
    <name evidence="9" type="ORF">AALO_G00119220</name>
</gene>
<evidence type="ECO:0000256" key="2">
    <source>
        <dbReference type="ARBA" id="ARBA00022801"/>
    </source>
</evidence>
<dbReference type="InterPro" id="IPR001310">
    <property type="entry name" value="Histidine_triad_HIT"/>
</dbReference>
<evidence type="ECO:0000256" key="3">
    <source>
        <dbReference type="ARBA" id="ARBA00024472"/>
    </source>
</evidence>
<keyword evidence="2" id="KW-0378">Hydrolase</keyword>
<evidence type="ECO:0000256" key="5">
    <source>
        <dbReference type="ARBA" id="ARBA00039802"/>
    </source>
</evidence>
<accession>A0AAV6GUJ8</accession>
<evidence type="ECO:0000259" key="8">
    <source>
        <dbReference type="PROSITE" id="PS51084"/>
    </source>
</evidence>
<comment type="similarity">
    <text evidence="4">Belongs to the HINT family.</text>
</comment>
<evidence type="ECO:0000256" key="6">
    <source>
        <dbReference type="ARBA" id="ARBA00042361"/>
    </source>
</evidence>
<evidence type="ECO:0000256" key="7">
    <source>
        <dbReference type="PROSITE-ProRule" id="PRU00464"/>
    </source>
</evidence>
<evidence type="ECO:0000313" key="9">
    <source>
        <dbReference type="EMBL" id="KAG5277577.1"/>
    </source>
</evidence>
<dbReference type="InterPro" id="IPR011146">
    <property type="entry name" value="HIT-like"/>
</dbReference>
<comment type="catalytic activity">
    <reaction evidence="3">
        <text>adenosine 5'-phosphoramidate + H2O = NH4(+) + AMP</text>
        <dbReference type="Rhea" id="RHEA:67916"/>
        <dbReference type="ChEBI" id="CHEBI:15377"/>
        <dbReference type="ChEBI" id="CHEBI:28938"/>
        <dbReference type="ChEBI" id="CHEBI:57890"/>
        <dbReference type="ChEBI" id="CHEBI:456215"/>
    </reaction>
</comment>
<reference evidence="9" key="1">
    <citation type="submission" date="2020-10" db="EMBL/GenBank/DDBJ databases">
        <title>Chromosome-scale genome assembly of the Allis shad, Alosa alosa.</title>
        <authorList>
            <person name="Margot Z."/>
            <person name="Christophe K."/>
            <person name="Cabau C."/>
            <person name="Louis A."/>
            <person name="Berthelot C."/>
            <person name="Parey E."/>
            <person name="Roest Crollius H."/>
            <person name="Montfort J."/>
            <person name="Robinson-Rechavi M."/>
            <person name="Bucao C."/>
            <person name="Bouchez O."/>
            <person name="Gislard M."/>
            <person name="Lluch J."/>
            <person name="Milhes M."/>
            <person name="Lampietro C."/>
            <person name="Lopez Roques C."/>
            <person name="Donnadieu C."/>
            <person name="Braasch I."/>
            <person name="Desvignes T."/>
            <person name="Postlethwait J."/>
            <person name="Bobe J."/>
            <person name="Guiguen Y."/>
        </authorList>
    </citation>
    <scope>NUCLEOTIDE SEQUENCE</scope>
    <source>
        <strain evidence="9">M-15738</strain>
        <tissue evidence="9">Blood</tissue>
    </source>
</reference>
<dbReference type="Pfam" id="PF11969">
    <property type="entry name" value="DcpS_C"/>
    <property type="match status" value="1"/>
</dbReference>
<dbReference type="PANTHER" id="PTHR12486:SF5">
    <property type="entry name" value="ADENOSINE 5'-MONOPHOSPHORAMIDASE HINT3"/>
    <property type="match status" value="1"/>
</dbReference>
<keyword evidence="10" id="KW-1185">Reference proteome</keyword>
<dbReference type="EMBL" id="JADWDJ010000008">
    <property type="protein sequence ID" value="KAG5277577.1"/>
    <property type="molecule type" value="Genomic_DNA"/>
</dbReference>
<organism evidence="9 10">
    <name type="scientific">Alosa alosa</name>
    <name type="common">allis shad</name>
    <dbReference type="NCBI Taxonomy" id="278164"/>
    <lineage>
        <taxon>Eukaryota</taxon>
        <taxon>Metazoa</taxon>
        <taxon>Chordata</taxon>
        <taxon>Craniata</taxon>
        <taxon>Vertebrata</taxon>
        <taxon>Euteleostomi</taxon>
        <taxon>Actinopterygii</taxon>
        <taxon>Neopterygii</taxon>
        <taxon>Teleostei</taxon>
        <taxon>Clupei</taxon>
        <taxon>Clupeiformes</taxon>
        <taxon>Clupeoidei</taxon>
        <taxon>Clupeidae</taxon>
        <taxon>Alosa</taxon>
    </lineage>
</organism>
<dbReference type="Proteomes" id="UP000823561">
    <property type="component" value="Chromosome 8"/>
</dbReference>
<dbReference type="PRINTS" id="PR00332">
    <property type="entry name" value="HISTRIAD"/>
</dbReference>
<dbReference type="GO" id="GO:0016787">
    <property type="term" value="F:hydrolase activity"/>
    <property type="evidence" value="ECO:0007669"/>
    <property type="project" value="UniProtKB-KW"/>
</dbReference>
<evidence type="ECO:0000313" key="10">
    <source>
        <dbReference type="Proteomes" id="UP000823561"/>
    </source>
</evidence>